<evidence type="ECO:0000313" key="1">
    <source>
        <dbReference type="EMBL" id="TRO77790.1"/>
    </source>
</evidence>
<accession>A0A550J3H0</accession>
<name>A0A550J3H0_9BACT</name>
<proteinExistence type="predicted"/>
<gene>
    <name evidence="1" type="ORF">FL622_17040</name>
</gene>
<protein>
    <submittedName>
        <fullName evidence="1">Uncharacterized protein</fullName>
    </submittedName>
</protein>
<comment type="caution">
    <text evidence="1">The sequence shown here is derived from an EMBL/GenBank/DDBJ whole genome shotgun (WGS) entry which is preliminary data.</text>
</comment>
<organism evidence="1 2">
    <name type="scientific">Trichloromonas acetexigens</name>
    <dbReference type="NCBI Taxonomy" id="38815"/>
    <lineage>
        <taxon>Bacteria</taxon>
        <taxon>Pseudomonadati</taxon>
        <taxon>Thermodesulfobacteriota</taxon>
        <taxon>Desulfuromonadia</taxon>
        <taxon>Desulfuromonadales</taxon>
        <taxon>Trichloromonadaceae</taxon>
        <taxon>Trichloromonas</taxon>
    </lineage>
</organism>
<dbReference type="Proteomes" id="UP000317155">
    <property type="component" value="Unassembled WGS sequence"/>
</dbReference>
<dbReference type="EMBL" id="VJVV01000024">
    <property type="protein sequence ID" value="TRO77790.1"/>
    <property type="molecule type" value="Genomic_DNA"/>
</dbReference>
<dbReference type="RefSeq" id="WP_092056545.1">
    <property type="nucleotide sequence ID" value="NZ_FOJJ01000017.1"/>
</dbReference>
<sequence length="134" mass="15265">MSYDAIDDAFHFISDAPLGERRALVHRPSGKVFLASLKAGFDECPAGAESDPDYLSIPHRQELDPGKPLVLEFIRDNCPAELARVEGFFNRPGAFRNVKDLLRRRHLLDNWHIFEMEQMEALLKQWCLAQGLTS</sequence>
<reference evidence="1 2" key="1">
    <citation type="submission" date="2019-07" db="EMBL/GenBank/DDBJ databases">
        <title>Insights of Desulfuromonas acetexigens electromicrobiology.</title>
        <authorList>
            <person name="Katuri K."/>
            <person name="Sapireddy V."/>
            <person name="Shaw D.R."/>
            <person name="Saikaly P."/>
        </authorList>
    </citation>
    <scope>NUCLEOTIDE SEQUENCE [LARGE SCALE GENOMIC DNA]</scope>
    <source>
        <strain evidence="1 2">2873</strain>
    </source>
</reference>
<dbReference type="OrthoDB" id="598113at2"/>
<dbReference type="AlphaFoldDB" id="A0A550J3H0"/>
<evidence type="ECO:0000313" key="2">
    <source>
        <dbReference type="Proteomes" id="UP000317155"/>
    </source>
</evidence>
<keyword evidence="2" id="KW-1185">Reference proteome</keyword>